<evidence type="ECO:0000256" key="3">
    <source>
        <dbReference type="ARBA" id="ARBA00022475"/>
    </source>
</evidence>
<keyword evidence="11" id="KW-1185">Reference proteome</keyword>
<gene>
    <name evidence="10" type="ORF">QYE77_14330</name>
</gene>
<evidence type="ECO:0000313" key="11">
    <source>
        <dbReference type="Proteomes" id="UP001254165"/>
    </source>
</evidence>
<feature type="domain" description="ABC transporter substrate-binding protein PnrA-like" evidence="9">
    <location>
        <begin position="55"/>
        <end position="356"/>
    </location>
</feature>
<keyword evidence="4 8" id="KW-0732">Signal</keyword>
<evidence type="ECO:0000256" key="7">
    <source>
        <dbReference type="SAM" id="MobiDB-lite"/>
    </source>
</evidence>
<evidence type="ECO:0000313" key="10">
    <source>
        <dbReference type="EMBL" id="MDT8899438.1"/>
    </source>
</evidence>
<protein>
    <submittedName>
        <fullName evidence="10">BMP family ABC transporter substrate-binding protein</fullName>
    </submittedName>
</protein>
<keyword evidence="6" id="KW-0449">Lipoprotein</keyword>
<comment type="caution">
    <text evidence="10">The sequence shown here is derived from an EMBL/GenBank/DDBJ whole genome shotgun (WGS) entry which is preliminary data.</text>
</comment>
<dbReference type="Gene3D" id="3.40.50.2300">
    <property type="match status" value="2"/>
</dbReference>
<reference evidence="10 11" key="1">
    <citation type="submission" date="2023-07" db="EMBL/GenBank/DDBJ databases">
        <title>Novel species of Thermanaerothrix with wide hydrolytic capabilities.</title>
        <authorList>
            <person name="Zayulina K.S."/>
            <person name="Podosokorskaya O.A."/>
            <person name="Elcheninov A.G."/>
        </authorList>
    </citation>
    <scope>NUCLEOTIDE SEQUENCE [LARGE SCALE GENOMIC DNA]</scope>
    <source>
        <strain evidence="10 11">4228-RoL</strain>
    </source>
</reference>
<dbReference type="InterPro" id="IPR028082">
    <property type="entry name" value="Peripla_BP_I"/>
</dbReference>
<comment type="similarity">
    <text evidence="2">Belongs to the BMP lipoprotein family.</text>
</comment>
<keyword evidence="3" id="KW-1003">Cell membrane</keyword>
<proteinExistence type="inferred from homology"/>
<evidence type="ECO:0000259" key="9">
    <source>
        <dbReference type="Pfam" id="PF02608"/>
    </source>
</evidence>
<sequence>MKKYIALYLLVALSLLLASCAGQTPTPQSQQSQPTQPESAQPTKIEEAKKPRVALITAQGGLGDRSYNDSGYEGLMRAQKELGVEVKVIESADPVGEGEQLLRTAAESGYDLVITLEYSHFDPLARVAPDYPNTTFAILNIAVEGDNVVSVIFKEHEASFLAGALAAMVTTMKGNELVNPEPIIGAIGGTKSPGIDKFIVGYTEGAQFINPDIKVLTAYSNSFGDPAKGRELALAMYEQGADVVFQIAGGTGEGVFQAAEETKHYAIGVDSDQDYIKPGYILTSMIKRVDNAVYDLCSRLVNGTLKGGTVIEYGLKEEGVGLSPMKYTKDKLPAEFLNKIEELKAKIINGEIKVTDITKQQ</sequence>
<feature type="signal peptide" evidence="8">
    <location>
        <begin position="1"/>
        <end position="21"/>
    </location>
</feature>
<evidence type="ECO:0000256" key="6">
    <source>
        <dbReference type="ARBA" id="ARBA00023288"/>
    </source>
</evidence>
<keyword evidence="5" id="KW-0472">Membrane</keyword>
<comment type="subcellular location">
    <subcellularLocation>
        <location evidence="1">Cell membrane</location>
        <topology evidence="1">Lipid-anchor</topology>
    </subcellularLocation>
</comment>
<dbReference type="InterPro" id="IPR003760">
    <property type="entry name" value="PnrA-like"/>
</dbReference>
<name>A0ABU3NRH5_9CHLR</name>
<evidence type="ECO:0000256" key="1">
    <source>
        <dbReference type="ARBA" id="ARBA00004193"/>
    </source>
</evidence>
<evidence type="ECO:0000256" key="8">
    <source>
        <dbReference type="SAM" id="SignalP"/>
    </source>
</evidence>
<dbReference type="Pfam" id="PF02608">
    <property type="entry name" value="Bmp"/>
    <property type="match status" value="1"/>
</dbReference>
<organism evidence="10 11">
    <name type="scientific">Thermanaerothrix solaris</name>
    <dbReference type="NCBI Taxonomy" id="3058434"/>
    <lineage>
        <taxon>Bacteria</taxon>
        <taxon>Bacillati</taxon>
        <taxon>Chloroflexota</taxon>
        <taxon>Anaerolineae</taxon>
        <taxon>Anaerolineales</taxon>
        <taxon>Anaerolineaceae</taxon>
        <taxon>Thermanaerothrix</taxon>
    </lineage>
</organism>
<dbReference type="PANTHER" id="PTHR34296">
    <property type="entry name" value="TRANSCRIPTIONAL ACTIVATOR PROTEIN MED"/>
    <property type="match status" value="1"/>
</dbReference>
<dbReference type="InterPro" id="IPR050957">
    <property type="entry name" value="BMP_lipoprotein"/>
</dbReference>
<accession>A0ABU3NRH5</accession>
<dbReference type="PANTHER" id="PTHR34296:SF2">
    <property type="entry name" value="ABC TRANSPORTER GUANOSINE-BINDING PROTEIN NUPN"/>
    <property type="match status" value="1"/>
</dbReference>
<feature type="region of interest" description="Disordered" evidence="7">
    <location>
        <begin position="23"/>
        <end position="47"/>
    </location>
</feature>
<dbReference type="EMBL" id="JAUHMF010000003">
    <property type="protein sequence ID" value="MDT8899438.1"/>
    <property type="molecule type" value="Genomic_DNA"/>
</dbReference>
<dbReference type="RefSeq" id="WP_315626163.1">
    <property type="nucleotide sequence ID" value="NZ_JAUHMF010000003.1"/>
</dbReference>
<evidence type="ECO:0000256" key="4">
    <source>
        <dbReference type="ARBA" id="ARBA00022729"/>
    </source>
</evidence>
<evidence type="ECO:0000256" key="5">
    <source>
        <dbReference type="ARBA" id="ARBA00023136"/>
    </source>
</evidence>
<dbReference type="CDD" id="cd19964">
    <property type="entry name" value="PBP1_BMP-like"/>
    <property type="match status" value="1"/>
</dbReference>
<dbReference type="Proteomes" id="UP001254165">
    <property type="component" value="Unassembled WGS sequence"/>
</dbReference>
<dbReference type="SUPFAM" id="SSF53822">
    <property type="entry name" value="Periplasmic binding protein-like I"/>
    <property type="match status" value="1"/>
</dbReference>
<evidence type="ECO:0000256" key="2">
    <source>
        <dbReference type="ARBA" id="ARBA00008610"/>
    </source>
</evidence>
<feature type="compositionally biased region" description="Low complexity" evidence="7">
    <location>
        <begin position="23"/>
        <end position="43"/>
    </location>
</feature>
<feature type="chain" id="PRO_5046786056" evidence="8">
    <location>
        <begin position="22"/>
        <end position="361"/>
    </location>
</feature>
<dbReference type="PROSITE" id="PS51257">
    <property type="entry name" value="PROKAR_LIPOPROTEIN"/>
    <property type="match status" value="1"/>
</dbReference>